<dbReference type="Proteomes" id="UP001497516">
    <property type="component" value="Chromosome 4"/>
</dbReference>
<dbReference type="AlphaFoldDB" id="A0AAV2E2T8"/>
<evidence type="ECO:0000313" key="2">
    <source>
        <dbReference type="EMBL" id="CAL1380201.1"/>
    </source>
</evidence>
<sequence>MGLFDKNKGQQSPHDPRTPADVISFGAQPRILICLKKFKAWPGLLALPAGVNDCIPRATISFRPVLEQLDDMAQAAELAIGLNRTELGSSNGSFGATLPNARLSIEATLIFFYRPI</sequence>
<evidence type="ECO:0000313" key="3">
    <source>
        <dbReference type="Proteomes" id="UP001497516"/>
    </source>
</evidence>
<keyword evidence="3" id="KW-1185">Reference proteome</keyword>
<feature type="compositionally biased region" description="Basic and acidic residues" evidence="1">
    <location>
        <begin position="1"/>
        <end position="18"/>
    </location>
</feature>
<dbReference type="EMBL" id="OZ034817">
    <property type="protein sequence ID" value="CAL1380201.1"/>
    <property type="molecule type" value="Genomic_DNA"/>
</dbReference>
<protein>
    <submittedName>
        <fullName evidence="2">Uncharacterized protein</fullName>
    </submittedName>
</protein>
<name>A0AAV2E2T8_9ROSI</name>
<accession>A0AAV2E2T8</accession>
<organism evidence="2 3">
    <name type="scientific">Linum trigynum</name>
    <dbReference type="NCBI Taxonomy" id="586398"/>
    <lineage>
        <taxon>Eukaryota</taxon>
        <taxon>Viridiplantae</taxon>
        <taxon>Streptophyta</taxon>
        <taxon>Embryophyta</taxon>
        <taxon>Tracheophyta</taxon>
        <taxon>Spermatophyta</taxon>
        <taxon>Magnoliopsida</taxon>
        <taxon>eudicotyledons</taxon>
        <taxon>Gunneridae</taxon>
        <taxon>Pentapetalae</taxon>
        <taxon>rosids</taxon>
        <taxon>fabids</taxon>
        <taxon>Malpighiales</taxon>
        <taxon>Linaceae</taxon>
        <taxon>Linum</taxon>
    </lineage>
</organism>
<reference evidence="2 3" key="1">
    <citation type="submission" date="2024-04" db="EMBL/GenBank/DDBJ databases">
        <authorList>
            <person name="Fracassetti M."/>
        </authorList>
    </citation>
    <scope>NUCLEOTIDE SEQUENCE [LARGE SCALE GENOMIC DNA]</scope>
</reference>
<feature type="region of interest" description="Disordered" evidence="1">
    <location>
        <begin position="1"/>
        <end position="20"/>
    </location>
</feature>
<proteinExistence type="predicted"/>
<gene>
    <name evidence="2" type="ORF">LTRI10_LOCUS21660</name>
</gene>
<evidence type="ECO:0000256" key="1">
    <source>
        <dbReference type="SAM" id="MobiDB-lite"/>
    </source>
</evidence>